<feature type="transmembrane region" description="Helical" evidence="8">
    <location>
        <begin position="409"/>
        <end position="430"/>
    </location>
</feature>
<evidence type="ECO:0000256" key="8">
    <source>
        <dbReference type="SAM" id="Phobius"/>
    </source>
</evidence>
<dbReference type="STRING" id="229921.ADN01_09650"/>
<feature type="transmembrane region" description="Helical" evidence="8">
    <location>
        <begin position="369"/>
        <end position="389"/>
    </location>
</feature>
<feature type="transmembrane region" description="Helical" evidence="8">
    <location>
        <begin position="111"/>
        <end position="128"/>
    </location>
</feature>
<dbReference type="GO" id="GO:0005886">
    <property type="term" value="C:plasma membrane"/>
    <property type="evidence" value="ECO:0007669"/>
    <property type="project" value="UniProtKB-SubCell"/>
</dbReference>
<dbReference type="GO" id="GO:0008137">
    <property type="term" value="F:NADH dehydrogenase (ubiquinone) activity"/>
    <property type="evidence" value="ECO:0007669"/>
    <property type="project" value="InterPro"/>
</dbReference>
<evidence type="ECO:0000256" key="1">
    <source>
        <dbReference type="ARBA" id="ARBA00004651"/>
    </source>
</evidence>
<dbReference type="PATRIC" id="fig|229921.5.peg.3763"/>
<evidence type="ECO:0000313" key="10">
    <source>
        <dbReference type="EMBL" id="GAP19425.1"/>
    </source>
</evidence>
<evidence type="ECO:0000256" key="7">
    <source>
        <dbReference type="RuleBase" id="RU000320"/>
    </source>
</evidence>
<keyword evidence="6 8" id="KW-0472">Membrane</keyword>
<comment type="similarity">
    <text evidence="2">Belongs to the CPA3 antiporters (TC 2.A.63) subunit D family.</text>
</comment>
<protein>
    <submittedName>
        <fullName evidence="10">Multisubunit sodium/proton antiporter, MrpD subunit</fullName>
    </submittedName>
</protein>
<keyword evidence="5 8" id="KW-1133">Transmembrane helix</keyword>
<dbReference type="Proteomes" id="UP000050501">
    <property type="component" value="Unassembled WGS sequence"/>
</dbReference>
<feature type="transmembrane region" description="Helical" evidence="8">
    <location>
        <begin position="36"/>
        <end position="54"/>
    </location>
</feature>
<gene>
    <name evidence="11" type="ORF">ADN01_09650</name>
    <name evidence="10" type="ORF">LSAC_03327</name>
</gene>
<feature type="transmembrane region" description="Helical" evidence="8">
    <location>
        <begin position="451"/>
        <end position="468"/>
    </location>
</feature>
<evidence type="ECO:0000256" key="6">
    <source>
        <dbReference type="ARBA" id="ARBA00023136"/>
    </source>
</evidence>
<dbReference type="InterPro" id="IPR001750">
    <property type="entry name" value="ND/Mrp_TM"/>
</dbReference>
<dbReference type="AlphaFoldDB" id="A0A0M8JS46"/>
<evidence type="ECO:0000313" key="12">
    <source>
        <dbReference type="Proteomes" id="UP000050501"/>
    </source>
</evidence>
<keyword evidence="4 7" id="KW-0812">Transmembrane</keyword>
<feature type="transmembrane region" description="Helical" evidence="8">
    <location>
        <begin position="474"/>
        <end position="493"/>
    </location>
</feature>
<dbReference type="RefSeq" id="WP_062419706.1">
    <property type="nucleotide sequence ID" value="NZ_BBXZ01000176.1"/>
</dbReference>
<feature type="transmembrane region" description="Helical" evidence="8">
    <location>
        <begin position="6"/>
        <end position="24"/>
    </location>
</feature>
<comment type="subcellular location">
    <subcellularLocation>
        <location evidence="1">Cell membrane</location>
        <topology evidence="1">Multi-pass membrane protein</topology>
    </subcellularLocation>
    <subcellularLocation>
        <location evidence="7">Membrane</location>
        <topology evidence="7">Multi-pass membrane protein</topology>
    </subcellularLocation>
</comment>
<keyword evidence="3" id="KW-1003">Cell membrane</keyword>
<dbReference type="OrthoDB" id="9811718at2"/>
<sequence length="495" mass="51805">MNQPQWVLLPVIIPLAGAAVGLLLRHQRRVQAYGSLGVILTALAASLFLLGRVYTYGPQVAQLGGWAAPYGISLTADLTAALFVVMAQAVLSTGFIYALGCNDRCSRFPTFYPLFLTLSTGLTGVFLTGDLFNLFVFAELLVISGAALTAISDDPLGLEAAYKYFLISLLASLFLLVAAGSLYVSYGTLNLADLSARIAADPTRPLTGVAAACLVVFFLVKSAVAPFHFWQPDFHTVSPTAVSAMLSSVVVKVGVYGLLRMTTLWFVPFAAELRAFLIVAGLVGVIFGGLTAVGAQHAKRMLAYSTLGQIGFILVGIGWGTPLALTAALVYIINHSLIKSALLMIAGATASRAPVKSAAFSALRGVGKFTPLGGALFLLGGLALAGIPPTNGFISKLTLLRSGLALGDGWTLAGLAAGSLFSLVYVGRAYRNIWWLPAQGEIKPKAGGDRLLAPAVLVTLSLVLGIWAEPFVNLCLQAVAWMLNPAAYIALVLGG</sequence>
<proteinExistence type="inferred from homology"/>
<feature type="domain" description="NADH:quinone oxidoreductase/Mrp antiporter transmembrane" evidence="9">
    <location>
        <begin position="129"/>
        <end position="413"/>
    </location>
</feature>
<evidence type="ECO:0000256" key="4">
    <source>
        <dbReference type="ARBA" id="ARBA00022692"/>
    </source>
</evidence>
<feature type="transmembrane region" description="Helical" evidence="8">
    <location>
        <begin position="74"/>
        <end position="99"/>
    </location>
</feature>
<dbReference type="InterPro" id="IPR050586">
    <property type="entry name" value="CPA3_Na-H_Antiporter_D"/>
</dbReference>
<feature type="transmembrane region" description="Helical" evidence="8">
    <location>
        <begin position="242"/>
        <end position="267"/>
    </location>
</feature>
<dbReference type="PANTHER" id="PTHR42703:SF1">
    <property type="entry name" value="NA(+)_H(+) ANTIPORTER SUBUNIT D1"/>
    <property type="match status" value="1"/>
</dbReference>
<evidence type="ECO:0000256" key="3">
    <source>
        <dbReference type="ARBA" id="ARBA00022475"/>
    </source>
</evidence>
<dbReference type="InterPro" id="IPR003918">
    <property type="entry name" value="NADH_UbQ_OxRdtase"/>
</dbReference>
<feature type="transmembrane region" description="Helical" evidence="8">
    <location>
        <begin position="273"/>
        <end position="294"/>
    </location>
</feature>
<feature type="transmembrane region" description="Helical" evidence="8">
    <location>
        <begin position="164"/>
        <end position="186"/>
    </location>
</feature>
<dbReference type="PRINTS" id="PR01437">
    <property type="entry name" value="NUOXDRDTASE4"/>
</dbReference>
<keyword evidence="12" id="KW-1185">Reference proteome</keyword>
<evidence type="ECO:0000256" key="2">
    <source>
        <dbReference type="ARBA" id="ARBA00005346"/>
    </source>
</evidence>
<feature type="transmembrane region" description="Helical" evidence="8">
    <location>
        <begin position="206"/>
        <end position="230"/>
    </location>
</feature>
<dbReference type="PANTHER" id="PTHR42703">
    <property type="entry name" value="NADH DEHYDROGENASE"/>
    <property type="match status" value="1"/>
</dbReference>
<name>A0A0M8JS46_9CHLR</name>
<organism evidence="10">
    <name type="scientific">Levilinea saccharolytica</name>
    <dbReference type="NCBI Taxonomy" id="229921"/>
    <lineage>
        <taxon>Bacteria</taxon>
        <taxon>Bacillati</taxon>
        <taxon>Chloroflexota</taxon>
        <taxon>Anaerolineae</taxon>
        <taxon>Anaerolineales</taxon>
        <taxon>Anaerolineaceae</taxon>
        <taxon>Levilinea</taxon>
    </lineage>
</organism>
<accession>A0A0M8JS46</accession>
<evidence type="ECO:0000259" key="9">
    <source>
        <dbReference type="Pfam" id="PF00361"/>
    </source>
</evidence>
<dbReference type="Pfam" id="PF00361">
    <property type="entry name" value="Proton_antipo_M"/>
    <property type="match status" value="1"/>
</dbReference>
<reference evidence="11 12" key="2">
    <citation type="submission" date="2015-07" db="EMBL/GenBank/DDBJ databases">
        <title>Genome sequence of Levilinea saccharolytica DSM 16555.</title>
        <authorList>
            <person name="Hemp J."/>
            <person name="Ward L.M."/>
            <person name="Pace L.A."/>
            <person name="Fischer W.W."/>
        </authorList>
    </citation>
    <scope>NUCLEOTIDE SEQUENCE [LARGE SCALE GENOMIC DNA]</scope>
    <source>
        <strain evidence="11 12">KIBI-1</strain>
    </source>
</reference>
<evidence type="ECO:0000313" key="11">
    <source>
        <dbReference type="EMBL" id="KPL81835.1"/>
    </source>
</evidence>
<reference evidence="10" key="1">
    <citation type="journal article" date="2015" name="Genome Announc.">
        <title>Draft Genome Sequences of Anaerolinea thermolimosa IMO-1, Bellilinea caldifistulae GOMI-1, Leptolinea tardivitalis YMTK-2, Levilinea saccharolytica KIBI-1, Longilinea arvoryzae KOME-1, Previously Described as Members of the Class Anaerolineae (Chloroflexi).</title>
        <authorList>
            <person name="Matsuura N."/>
            <person name="Tourlousse M.D."/>
            <person name="Ohashi A."/>
            <person name="Hugenholtz P."/>
            <person name="Sekiguchi Y."/>
        </authorList>
    </citation>
    <scope>NUCLEOTIDE SEQUENCE</scope>
    <source>
        <strain evidence="10">KIBI-1</strain>
    </source>
</reference>
<dbReference type="EMBL" id="DF967975">
    <property type="protein sequence ID" value="GAP19425.1"/>
    <property type="molecule type" value="Genomic_DNA"/>
</dbReference>
<evidence type="ECO:0000256" key="5">
    <source>
        <dbReference type="ARBA" id="ARBA00022989"/>
    </source>
</evidence>
<dbReference type="EMBL" id="LGCM01000035">
    <property type="protein sequence ID" value="KPL81835.1"/>
    <property type="molecule type" value="Genomic_DNA"/>
</dbReference>
<dbReference type="GO" id="GO:0042773">
    <property type="term" value="P:ATP synthesis coupled electron transport"/>
    <property type="evidence" value="ECO:0007669"/>
    <property type="project" value="InterPro"/>
</dbReference>